<dbReference type="PANTHER" id="PTHR35806:SF1">
    <property type="entry name" value="OXALOACETATE DECARBOXYLASE BETA CHAIN 2"/>
    <property type="match status" value="1"/>
</dbReference>
<dbReference type="AlphaFoldDB" id="A0A9D1V341"/>
<dbReference type="EMBL" id="DXFW01000012">
    <property type="protein sequence ID" value="HIX05255.1"/>
    <property type="molecule type" value="Genomic_DNA"/>
</dbReference>
<evidence type="ECO:0000256" key="1">
    <source>
        <dbReference type="ARBA" id="ARBA00004651"/>
    </source>
</evidence>
<evidence type="ECO:0000313" key="10">
    <source>
        <dbReference type="Proteomes" id="UP000824193"/>
    </source>
</evidence>
<feature type="transmembrane region" description="Helical" evidence="8">
    <location>
        <begin position="297"/>
        <end position="319"/>
    </location>
</feature>
<name>A0A9D1V341_9FIRM</name>
<dbReference type="PANTHER" id="PTHR35806">
    <property type="entry name" value="OXALOACETATE DECARBOXYLASE BETA CHAIN 2"/>
    <property type="match status" value="1"/>
</dbReference>
<keyword evidence="7" id="KW-0739">Sodium transport</keyword>
<keyword evidence="5 8" id="KW-1133">Transmembrane helix</keyword>
<dbReference type="GO" id="GO:0016829">
    <property type="term" value="F:lyase activity"/>
    <property type="evidence" value="ECO:0007669"/>
    <property type="project" value="InterPro"/>
</dbReference>
<dbReference type="NCBIfam" id="TIGR01109">
    <property type="entry name" value="Na_pump_decarbB"/>
    <property type="match status" value="1"/>
</dbReference>
<protein>
    <submittedName>
        <fullName evidence="9">Sodium ion-translocating decarboxylase subunit beta</fullName>
    </submittedName>
</protein>
<evidence type="ECO:0000256" key="3">
    <source>
        <dbReference type="ARBA" id="ARBA00022692"/>
    </source>
</evidence>
<dbReference type="InterPro" id="IPR005661">
    <property type="entry name" value="OadB_MmdB"/>
</dbReference>
<keyword evidence="4" id="KW-1278">Translocase</keyword>
<comment type="caution">
    <text evidence="9">The sequence shown here is derived from an EMBL/GenBank/DDBJ whole genome shotgun (WGS) entry which is preliminary data.</text>
</comment>
<feature type="transmembrane region" description="Helical" evidence="8">
    <location>
        <begin position="132"/>
        <end position="150"/>
    </location>
</feature>
<feature type="transmembrane region" description="Helical" evidence="8">
    <location>
        <begin position="393"/>
        <end position="414"/>
    </location>
</feature>
<keyword evidence="3 8" id="KW-0812">Transmembrane</keyword>
<dbReference type="GO" id="GO:0005886">
    <property type="term" value="C:plasma membrane"/>
    <property type="evidence" value="ECO:0007669"/>
    <property type="project" value="UniProtKB-SubCell"/>
</dbReference>
<evidence type="ECO:0000256" key="6">
    <source>
        <dbReference type="ARBA" id="ARBA00023136"/>
    </source>
</evidence>
<feature type="transmembrane region" description="Helical" evidence="8">
    <location>
        <begin position="250"/>
        <end position="277"/>
    </location>
</feature>
<feature type="transmembrane region" description="Helical" evidence="8">
    <location>
        <begin position="324"/>
        <end position="344"/>
    </location>
</feature>
<feature type="transmembrane region" description="Helical" evidence="8">
    <location>
        <begin position="24"/>
        <end position="41"/>
    </location>
</feature>
<evidence type="ECO:0000256" key="4">
    <source>
        <dbReference type="ARBA" id="ARBA00022967"/>
    </source>
</evidence>
<dbReference type="Pfam" id="PF03977">
    <property type="entry name" value="OAD_beta"/>
    <property type="match status" value="1"/>
</dbReference>
<evidence type="ECO:0000256" key="8">
    <source>
        <dbReference type="SAM" id="Phobius"/>
    </source>
</evidence>
<feature type="transmembrane region" description="Helical" evidence="8">
    <location>
        <begin position="99"/>
        <end position="120"/>
    </location>
</feature>
<organism evidence="9 10">
    <name type="scientific">Candidatus Allofournierella pullicola</name>
    <dbReference type="NCBI Taxonomy" id="2838596"/>
    <lineage>
        <taxon>Bacteria</taxon>
        <taxon>Bacillati</taxon>
        <taxon>Bacillota</taxon>
        <taxon>Clostridia</taxon>
        <taxon>Eubacteriales</taxon>
        <taxon>Oscillospiraceae</taxon>
        <taxon>Allofournierella</taxon>
    </lineage>
</organism>
<proteinExistence type="predicted"/>
<reference evidence="9" key="1">
    <citation type="journal article" date="2021" name="PeerJ">
        <title>Extensive microbial diversity within the chicken gut microbiome revealed by metagenomics and culture.</title>
        <authorList>
            <person name="Gilroy R."/>
            <person name="Ravi A."/>
            <person name="Getino M."/>
            <person name="Pursley I."/>
            <person name="Horton D.L."/>
            <person name="Alikhan N.F."/>
            <person name="Baker D."/>
            <person name="Gharbi K."/>
            <person name="Hall N."/>
            <person name="Watson M."/>
            <person name="Adriaenssens E.M."/>
            <person name="Foster-Nyarko E."/>
            <person name="Jarju S."/>
            <person name="Secka A."/>
            <person name="Antonio M."/>
            <person name="Oren A."/>
            <person name="Chaudhuri R.R."/>
            <person name="La Ragione R."/>
            <person name="Hildebrand F."/>
            <person name="Pallen M.J."/>
        </authorList>
    </citation>
    <scope>NUCLEOTIDE SEQUENCE</scope>
    <source>
        <strain evidence="9">2239</strain>
    </source>
</reference>
<dbReference type="Proteomes" id="UP000824193">
    <property type="component" value="Unassembled WGS sequence"/>
</dbReference>
<comment type="subcellular location">
    <subcellularLocation>
        <location evidence="1">Cell membrane</location>
        <topology evidence="1">Multi-pass membrane protein</topology>
    </subcellularLocation>
</comment>
<evidence type="ECO:0000313" key="9">
    <source>
        <dbReference type="EMBL" id="HIX05255.1"/>
    </source>
</evidence>
<dbReference type="GO" id="GO:0006814">
    <property type="term" value="P:sodium ion transport"/>
    <property type="evidence" value="ECO:0007669"/>
    <property type="project" value="UniProtKB-UniRule"/>
</dbReference>
<gene>
    <name evidence="9" type="ORF">H9865_03985</name>
</gene>
<accession>A0A9D1V341</accession>
<feature type="transmembrane region" description="Helical" evidence="8">
    <location>
        <begin position="191"/>
        <end position="216"/>
    </location>
</feature>
<evidence type="ECO:0000256" key="7">
    <source>
        <dbReference type="PIRNR" id="PIRNR015658"/>
    </source>
</evidence>
<reference evidence="9" key="2">
    <citation type="submission" date="2021-04" db="EMBL/GenBank/DDBJ databases">
        <authorList>
            <person name="Gilroy R."/>
        </authorList>
    </citation>
    <scope>NUCLEOTIDE SEQUENCE</scope>
    <source>
        <strain evidence="9">2239</strain>
    </source>
</reference>
<keyword evidence="2 7" id="KW-1003">Cell membrane</keyword>
<keyword evidence="7" id="KW-0813">Transport</keyword>
<keyword evidence="7" id="KW-0406">Ion transport</keyword>
<feature type="transmembrane region" description="Helical" evidence="8">
    <location>
        <begin position="48"/>
        <end position="74"/>
    </location>
</feature>
<dbReference type="PIRSF" id="PIRSF015658">
    <property type="entry name" value="MmdB_OadB"/>
    <property type="match status" value="1"/>
</dbReference>
<sequence length="415" mass="44012">MSAFFDTLVSIWENSGFMGIAEDWRYLLMIVVACLLLYLAIVKEFEPLLLLPIAFGMLMANLPGSGIIHMQYFIAPEGADPSLYPMFSEILHNGGLADMLYLGVKLGIYPPLIFLGIGTMTDFGPLISNPKSLLLGAAAQLGIFATYFMAKFVHIPYNFLAELLGFAPIEPFTGPEAAAIAIIGGADGPTAIYVTSILAAGLLGSIAVAAYSYMALVPVIQPPIMKALTTKKERSIVMKQLRTVSKTEKIIFPIMCTIIISLILPDSAVLIGMLMLGNLMKESGVVDRINRTAGNELMNIITIFLGLSVGCTTSANTFLNARTVLIIVLGLLAFSFGTVGGVLFGKLMCWATHGQVNPLIGSAGVSAVPMAARVSQKVGQAENPTNFLLMHAMGPNVAGVIGSAVAAGILINIFS</sequence>
<evidence type="ECO:0000256" key="5">
    <source>
        <dbReference type="ARBA" id="ARBA00022989"/>
    </source>
</evidence>
<evidence type="ECO:0000256" key="2">
    <source>
        <dbReference type="ARBA" id="ARBA00022475"/>
    </source>
</evidence>
<keyword evidence="6 7" id="KW-0472">Membrane</keyword>
<keyword evidence="7" id="KW-0915">Sodium</keyword>